<gene>
    <name evidence="1" type="ORF">VSR83_19685</name>
</gene>
<evidence type="ECO:0000313" key="2">
    <source>
        <dbReference type="Proteomes" id="UP001392318"/>
    </source>
</evidence>
<organism evidence="1 2">
    <name type="scientific">Paraburkholderia unamae</name>
    <dbReference type="NCBI Taxonomy" id="219649"/>
    <lineage>
        <taxon>Bacteria</taxon>
        <taxon>Pseudomonadati</taxon>
        <taxon>Pseudomonadota</taxon>
        <taxon>Betaproteobacteria</taxon>
        <taxon>Burkholderiales</taxon>
        <taxon>Burkholderiaceae</taxon>
        <taxon>Paraburkholderia</taxon>
    </lineage>
</organism>
<protein>
    <submittedName>
        <fullName evidence="1">AraC family transcriptional regulator</fullName>
    </submittedName>
</protein>
<evidence type="ECO:0000313" key="1">
    <source>
        <dbReference type="EMBL" id="MEM5402296.1"/>
    </source>
</evidence>
<dbReference type="Proteomes" id="UP001392318">
    <property type="component" value="Unassembled WGS sequence"/>
</dbReference>
<dbReference type="EMBL" id="JAYMRU010000014">
    <property type="protein sequence ID" value="MEM5402296.1"/>
    <property type="molecule type" value="Genomic_DNA"/>
</dbReference>
<accession>A0ACC6RKT0</accession>
<sequence>MTDSRFRDSARYWRTPLLPGADLVTAEYNQHTFAPHWHEAYTIPVIEGGAECFRYRGAQHVAATGSVPVINPGELHTGSRAVEEGWSYRVMYVPIDFLHDLAGEIAGRTQPLPWFDAEVIHDLDLAHRLSRAHRLLEADADWRRASAVPESGANASPAGVAALPAPSGAPHCAPASAQSADLLAVESSLLDALSTLLTRYGRTREAALRHGPNDPRVETMKALLAADLATPLRVADLAQAVGLSPFHATRLFTQATGLPPHAWRTQLRLQRALAPLREGATVADVAAASGFTDQSHFTRHFRRMFGVPPGRWQSS</sequence>
<keyword evidence="2" id="KW-1185">Reference proteome</keyword>
<name>A0ACC6RKT0_9BURK</name>
<reference evidence="1" key="1">
    <citation type="submission" date="2024-01" db="EMBL/GenBank/DDBJ databases">
        <title>The diversity of rhizobia nodulating Mimosa spp. in eleven states of Brazil covering several biomes is determined by host plant, location, and edaphic factors.</title>
        <authorList>
            <person name="Rouws L."/>
            <person name="Barauna A."/>
            <person name="Beukes C."/>
            <person name="De Faria S.M."/>
            <person name="Gross E."/>
            <person name="Dos Reis Junior F.B."/>
            <person name="Simon M."/>
            <person name="Maluk M."/>
            <person name="Odee D.W."/>
            <person name="Kenicer G."/>
            <person name="Young J.P.W."/>
            <person name="Reis V.M."/>
            <person name="Zilli J."/>
            <person name="James E.K."/>
        </authorList>
    </citation>
    <scope>NUCLEOTIDE SEQUENCE</scope>
    <source>
        <strain evidence="1">JPY452</strain>
    </source>
</reference>
<proteinExistence type="predicted"/>
<comment type="caution">
    <text evidence="1">The sequence shown here is derived from an EMBL/GenBank/DDBJ whole genome shotgun (WGS) entry which is preliminary data.</text>
</comment>